<comment type="caution">
    <text evidence="6">The sequence shown here is derived from an EMBL/GenBank/DDBJ whole genome shotgun (WGS) entry which is preliminary data.</text>
</comment>
<dbReference type="SUPFAM" id="SSF53822">
    <property type="entry name" value="Periplasmic binding protein-like I"/>
    <property type="match status" value="1"/>
</dbReference>
<gene>
    <name evidence="6" type="ORF">HMPREF0004_4802</name>
</gene>
<evidence type="ECO:0000313" key="6">
    <source>
        <dbReference type="EMBL" id="EFF73863.1"/>
    </source>
</evidence>
<evidence type="ECO:0000256" key="3">
    <source>
        <dbReference type="ARBA" id="ARBA00022729"/>
    </source>
</evidence>
<protein>
    <submittedName>
        <fullName evidence="6">Receptor family ligand-binding protein</fullName>
    </submittedName>
</protein>
<dbReference type="InterPro" id="IPR000709">
    <property type="entry name" value="Leu_Ile_Val-bd"/>
</dbReference>
<dbReference type="GO" id="GO:0006865">
    <property type="term" value="P:amino acid transport"/>
    <property type="evidence" value="ECO:0007669"/>
    <property type="project" value="UniProtKB-KW"/>
</dbReference>
<dbReference type="Gene3D" id="3.40.50.2300">
    <property type="match status" value="2"/>
</dbReference>
<dbReference type="eggNOG" id="COG0683">
    <property type="taxonomic scope" value="Bacteria"/>
</dbReference>
<evidence type="ECO:0000256" key="2">
    <source>
        <dbReference type="ARBA" id="ARBA00022448"/>
    </source>
</evidence>
<evidence type="ECO:0000256" key="1">
    <source>
        <dbReference type="ARBA" id="ARBA00010062"/>
    </source>
</evidence>
<accession>D4XH55</accession>
<organism evidence="6 7">
    <name type="scientific">Achromobacter piechaudii ATCC 43553</name>
    <dbReference type="NCBI Taxonomy" id="742159"/>
    <lineage>
        <taxon>Bacteria</taxon>
        <taxon>Pseudomonadati</taxon>
        <taxon>Pseudomonadota</taxon>
        <taxon>Betaproteobacteria</taxon>
        <taxon>Burkholderiales</taxon>
        <taxon>Alcaligenaceae</taxon>
        <taxon>Achromobacter</taxon>
    </lineage>
</organism>
<keyword evidence="4" id="KW-0029">Amino-acid transport</keyword>
<evidence type="ECO:0000259" key="5">
    <source>
        <dbReference type="Pfam" id="PF13458"/>
    </source>
</evidence>
<dbReference type="CDD" id="cd06330">
    <property type="entry name" value="PBP1_As_SBP-like"/>
    <property type="match status" value="1"/>
</dbReference>
<evidence type="ECO:0000313" key="7">
    <source>
        <dbReference type="Proteomes" id="UP000004510"/>
    </source>
</evidence>
<dbReference type="AlphaFoldDB" id="D4XH55"/>
<dbReference type="PATRIC" id="fig|742159.3.peg.288"/>
<dbReference type="InterPro" id="IPR051010">
    <property type="entry name" value="BCAA_transport"/>
</dbReference>
<comment type="similarity">
    <text evidence="1">Belongs to the leucine-binding protein family.</text>
</comment>
<dbReference type="Pfam" id="PF13458">
    <property type="entry name" value="Peripla_BP_6"/>
    <property type="match status" value="1"/>
</dbReference>
<evidence type="ECO:0000256" key="4">
    <source>
        <dbReference type="ARBA" id="ARBA00022970"/>
    </source>
</evidence>
<feature type="domain" description="Leucine-binding protein" evidence="5">
    <location>
        <begin position="54"/>
        <end position="391"/>
    </location>
</feature>
<keyword evidence="6" id="KW-0675">Receptor</keyword>
<dbReference type="InterPro" id="IPR028082">
    <property type="entry name" value="Peripla_BP_I"/>
</dbReference>
<dbReference type="HOGENOM" id="CLU_027128_1_4_4"/>
<proteinExistence type="inferred from homology"/>
<sequence length="427" mass="46357">MLQLAATLLPSLLPAISAMLRPCLPLLRRALAPALLALALTPIGAATAKDKEPPIRIGEINSYKAIPAFLGPYKKGWQLAVEEVNASGGVLGRKLEVVSRDDNGNPGDSVRAAQELIAREKVELLFGGFLSNTGLALTDFAKQQQVFFLAAEPLTDKITWQEGNRYTYRLRPSTWMHVAALAPKALALRKKRWAIVYPNYEYGQSAVATFKAMMKSFQSDVEFVAEQAVPLGKVDAGAVVQALADAKPDAIFNVLFAADLTRFVREGNTRGLFENMPVVSVLSGEPEYLEPLGADTPTGWIVTGYPWYAIDTPANTAFVDAYKKRYNETPKVGSVVGYASLMSIAQGLKAAGAVDTEKLVDAFAGLKVDTPYGPIQYRKLDHQSTMGVYVGVTAVEDGKGVMKDFAYIDGARLQPPDEQVRKMRPAN</sequence>
<keyword evidence="3" id="KW-0732">Signal</keyword>
<dbReference type="PANTHER" id="PTHR30483:SF37">
    <property type="entry name" value="ABC TRANSPORTER SUBSTRATE-BINDING PROTEIN"/>
    <property type="match status" value="1"/>
</dbReference>
<dbReference type="InterPro" id="IPR028081">
    <property type="entry name" value="Leu-bd"/>
</dbReference>
<reference evidence="7" key="1">
    <citation type="submission" date="2010-03" db="EMBL/GenBank/DDBJ databases">
        <title>Complete sequence of Mobiluncus curtisii ATCC 43063.</title>
        <authorList>
            <person name="Muzny D."/>
            <person name="Qin X."/>
            <person name="Deng J."/>
            <person name="Jiang H."/>
            <person name="Liu Y."/>
            <person name="Qu J."/>
            <person name="Song X.-Z."/>
            <person name="Zhang L."/>
            <person name="Thornton R."/>
            <person name="Coyle M."/>
            <person name="Francisco L."/>
            <person name="Jackson L."/>
            <person name="Javaid M."/>
            <person name="Korchina V."/>
            <person name="Kovar C."/>
            <person name="Mata R."/>
            <person name="Mathew T."/>
            <person name="Ngo R."/>
            <person name="Nguyen L."/>
            <person name="Nguyen N."/>
            <person name="Okwuonu G."/>
            <person name="Ongeri F."/>
            <person name="Pham C."/>
            <person name="Simmons D."/>
            <person name="Wilczek-Boney K."/>
            <person name="Hale W."/>
            <person name="Jakkamsetti A."/>
            <person name="Pham P."/>
            <person name="Ruth R."/>
            <person name="San Lucas F."/>
            <person name="Warren J."/>
            <person name="Zhang J."/>
            <person name="Zhao Z."/>
            <person name="Zhou C."/>
            <person name="Zhu D."/>
            <person name="Lee S."/>
            <person name="Bess C."/>
            <person name="Blankenburg K."/>
            <person name="Forbes L."/>
            <person name="Fu Q."/>
            <person name="Gubbala S."/>
            <person name="Hirani K."/>
            <person name="Jayaseelan J.C."/>
            <person name="Lara F."/>
            <person name="Munidasa M."/>
            <person name="Palculict T."/>
            <person name="Patil S."/>
            <person name="Pu L.-L."/>
            <person name="Saada N."/>
            <person name="Tang L."/>
            <person name="Weissenberger G."/>
            <person name="Zhu Y."/>
            <person name="Hemphill L."/>
            <person name="Shang Y."/>
            <person name="Youmans B."/>
            <person name="Ayvaz T."/>
            <person name="Ross M."/>
            <person name="Santibanez J."/>
            <person name="Aqrawi P."/>
            <person name="Gross S."/>
            <person name="Joshi V."/>
            <person name="Fowler G."/>
            <person name="Nazareth L."/>
            <person name="Reid J."/>
            <person name="Worley K."/>
            <person name="Petrosino J."/>
            <person name="Highlander S."/>
            <person name="Gibbs R."/>
            <person name="Gibbs R."/>
        </authorList>
    </citation>
    <scope>NUCLEOTIDE SEQUENCE [LARGE SCALE GENOMIC DNA]</scope>
    <source>
        <strain evidence="7">ATCC 43553</strain>
    </source>
</reference>
<dbReference type="EMBL" id="ADMS01000111">
    <property type="protein sequence ID" value="EFF73863.1"/>
    <property type="molecule type" value="Genomic_DNA"/>
</dbReference>
<keyword evidence="2" id="KW-0813">Transport</keyword>
<dbReference type="PRINTS" id="PR00337">
    <property type="entry name" value="LEUILEVALBP"/>
</dbReference>
<dbReference type="PANTHER" id="PTHR30483">
    <property type="entry name" value="LEUCINE-SPECIFIC-BINDING PROTEIN"/>
    <property type="match status" value="1"/>
</dbReference>
<dbReference type="Proteomes" id="UP000004510">
    <property type="component" value="Unassembled WGS sequence"/>
</dbReference>
<name>D4XH55_9BURK</name>